<keyword evidence="5" id="KW-0677">Repeat</keyword>
<dbReference type="EMBL" id="DRNB01000190">
    <property type="protein sequence ID" value="HHJ64309.1"/>
    <property type="molecule type" value="Genomic_DNA"/>
</dbReference>
<dbReference type="PANTHER" id="PTHR12815">
    <property type="entry name" value="SORTING AND ASSEMBLY MACHINERY SAMM50 PROTEIN FAMILY MEMBER"/>
    <property type="match status" value="1"/>
</dbReference>
<evidence type="ECO:0000259" key="9">
    <source>
        <dbReference type="PROSITE" id="PS51779"/>
    </source>
</evidence>
<keyword evidence="3" id="KW-0812">Transmembrane</keyword>
<dbReference type="Gene3D" id="2.40.160.50">
    <property type="entry name" value="membrane protein fhac: a member of the omp85/tpsb transporter family"/>
    <property type="match status" value="1"/>
</dbReference>
<name>A0A7C5L3E5_AQUAO</name>
<keyword evidence="2" id="KW-1134">Transmembrane beta strand</keyword>
<dbReference type="Proteomes" id="UP000885792">
    <property type="component" value="Unassembled WGS sequence"/>
</dbReference>
<comment type="subcellular location">
    <subcellularLocation>
        <location evidence="1">Membrane</location>
    </subcellularLocation>
</comment>
<feature type="domain" description="POTRA" evidence="9">
    <location>
        <begin position="21"/>
        <end position="92"/>
    </location>
</feature>
<accession>A0A7C5L3E5</accession>
<evidence type="ECO:0000256" key="6">
    <source>
        <dbReference type="ARBA" id="ARBA00023136"/>
    </source>
</evidence>
<dbReference type="Pfam" id="PF01103">
    <property type="entry name" value="Omp85"/>
    <property type="match status" value="1"/>
</dbReference>
<feature type="domain" description="POTRA" evidence="9">
    <location>
        <begin position="291"/>
        <end position="372"/>
    </location>
</feature>
<evidence type="ECO:0000256" key="7">
    <source>
        <dbReference type="ARBA" id="ARBA00023237"/>
    </source>
</evidence>
<evidence type="ECO:0000256" key="8">
    <source>
        <dbReference type="NCBIfam" id="TIGR03303"/>
    </source>
</evidence>
<dbReference type="InterPro" id="IPR034746">
    <property type="entry name" value="POTRA"/>
</dbReference>
<dbReference type="InterPro" id="IPR023707">
    <property type="entry name" value="OM_assembly_BamA"/>
</dbReference>
<dbReference type="PIRSF" id="PIRSF006076">
    <property type="entry name" value="OM_assembly_OMP85"/>
    <property type="match status" value="1"/>
</dbReference>
<keyword evidence="4" id="KW-0732">Signal</keyword>
<dbReference type="PANTHER" id="PTHR12815:SF47">
    <property type="entry name" value="TRANSLOCATION AND ASSEMBLY MODULE SUBUNIT TAMA"/>
    <property type="match status" value="1"/>
</dbReference>
<keyword evidence="6" id="KW-0472">Membrane</keyword>
<protein>
    <recommendedName>
        <fullName evidence="8">Outer membrane protein assembly factor BamA</fullName>
    </recommendedName>
</protein>
<evidence type="ECO:0000256" key="2">
    <source>
        <dbReference type="ARBA" id="ARBA00022452"/>
    </source>
</evidence>
<dbReference type="GO" id="GO:0009279">
    <property type="term" value="C:cell outer membrane"/>
    <property type="evidence" value="ECO:0007669"/>
    <property type="project" value="UniProtKB-UniRule"/>
</dbReference>
<evidence type="ECO:0000256" key="5">
    <source>
        <dbReference type="ARBA" id="ARBA00022737"/>
    </source>
</evidence>
<dbReference type="InterPro" id="IPR010827">
    <property type="entry name" value="BamA/TamA_POTRA"/>
</dbReference>
<evidence type="ECO:0000256" key="3">
    <source>
        <dbReference type="ARBA" id="ARBA00022692"/>
    </source>
</evidence>
<dbReference type="PROSITE" id="PS51779">
    <property type="entry name" value="POTRA"/>
    <property type="match status" value="4"/>
</dbReference>
<dbReference type="NCBIfam" id="TIGR03303">
    <property type="entry name" value="OM_YaeT"/>
    <property type="match status" value="1"/>
</dbReference>
<evidence type="ECO:0000256" key="4">
    <source>
        <dbReference type="ARBA" id="ARBA00022729"/>
    </source>
</evidence>
<dbReference type="InterPro" id="IPR000184">
    <property type="entry name" value="Bac_surfAg_D15"/>
</dbReference>
<organism evidence="10">
    <name type="scientific">Aquifex aeolicus</name>
    <dbReference type="NCBI Taxonomy" id="63363"/>
    <lineage>
        <taxon>Bacteria</taxon>
        <taxon>Pseudomonadati</taxon>
        <taxon>Aquificota</taxon>
        <taxon>Aquificia</taxon>
        <taxon>Aquificales</taxon>
        <taxon>Aquificaceae</taxon>
        <taxon>Aquifex</taxon>
    </lineage>
</organism>
<dbReference type="Gene3D" id="3.10.20.310">
    <property type="entry name" value="membrane protein fhac"/>
    <property type="match status" value="5"/>
</dbReference>
<comment type="caution">
    <text evidence="10">The sequence shown here is derived from an EMBL/GenBank/DDBJ whole genome shotgun (WGS) entry which is preliminary data.</text>
</comment>
<dbReference type="GO" id="GO:0071709">
    <property type="term" value="P:membrane assembly"/>
    <property type="evidence" value="ECO:0007669"/>
    <property type="project" value="InterPro"/>
</dbReference>
<dbReference type="Pfam" id="PF07244">
    <property type="entry name" value="POTRA"/>
    <property type="match status" value="5"/>
</dbReference>
<dbReference type="InterPro" id="IPR039910">
    <property type="entry name" value="D15-like"/>
</dbReference>
<dbReference type="AlphaFoldDB" id="A0A7C5L3E5"/>
<evidence type="ECO:0000256" key="1">
    <source>
        <dbReference type="ARBA" id="ARBA00004370"/>
    </source>
</evidence>
<feature type="domain" description="POTRA" evidence="9">
    <location>
        <begin position="375"/>
        <end position="447"/>
    </location>
</feature>
<sequence length="777" mass="90838">MSFPKASLLLLLLLCGLSLAEVVSRIEIRGNRFVPDNLIRELLLTKEGGEFSLQRVRRDIRRLFRTGFFKKIEVHRFEEKEGVRLVYVVEDLPVIYRIEFEGNEELSDSDLAEKLGVETEVGKIDVDELITGYTSSPALEERLEIQRKLKLGRVLSQKEIDTLVKRIKEIYREEGYPDVKVTYRIVPKKGASKLVFHIDEGEEKYVVDIIFRGNRSFSSGKLEDLMETQDRNIFILRLKPPFSEEILREDVRKIRDFYKREGFLEVKIDYRVERRNGRHDIYIFIEEGPRYRLGEVRIEGNTLYAYRELVGNLLKKNERRGGYYRLEVVEALERNIRDLYAEIGFVNLLIDRKVEVDAEKKEVKLTLRVSEGKPVYIRKVKIEGNYETRDYVIRRELRVQEQELTVKRGLRRSRTRILNLGYYEDVQLQPFPAGRDSWDLLVRIRERFTGQFSVGLSYNEITKLSAFISLRKGNFLGTGDIVGVSISYGSQYKDNSISYTDKWFLDMPVDLTWSLFDRRIDYVSYTVERRGLNTTFSREFWEFWRWSVGTSFQRIDYSNISDTASSFIKRQEGRRESRKLILSLSRDTRDYFLFPTEGSQFKLSYTVALPVLGGTERFQRVTLTASKFLKDTYFDTGLVFSSKGTLGLVEPYGGADVPLDERFFVGGDFTIRGYRYGMAGVIDRNGDPIGAKKQLILNFELSYKLHKMFYIASFFDTGLGADRWEDFSPSNWRSGYGIGIRFITPLAPMRLDWAWKTKRVKGDTSPYRFHFVIGGFF</sequence>
<proteinExistence type="predicted"/>
<reference evidence="10" key="1">
    <citation type="journal article" date="2020" name="mSystems">
        <title>Genome- and Community-Level Interaction Insights into Carbon Utilization and Element Cycling Functions of Hydrothermarchaeota in Hydrothermal Sediment.</title>
        <authorList>
            <person name="Zhou Z."/>
            <person name="Liu Y."/>
            <person name="Xu W."/>
            <person name="Pan J."/>
            <person name="Luo Z.H."/>
            <person name="Li M."/>
        </authorList>
    </citation>
    <scope>NUCLEOTIDE SEQUENCE [LARGE SCALE GENOMIC DNA]</scope>
    <source>
        <strain evidence="10">HyVt-501</strain>
    </source>
</reference>
<keyword evidence="7" id="KW-0998">Cell outer membrane</keyword>
<evidence type="ECO:0000313" key="10">
    <source>
        <dbReference type="EMBL" id="HHJ64309.1"/>
    </source>
</evidence>
<feature type="domain" description="POTRA" evidence="9">
    <location>
        <begin position="204"/>
        <end position="288"/>
    </location>
</feature>
<gene>
    <name evidence="10" type="primary">bamA</name>
    <name evidence="10" type="ORF">ENJ61_05305</name>
</gene>